<dbReference type="PANTHER" id="PTHR43431">
    <property type="entry name" value="OXIDOREDUCTASE, SHORT CHAIN DEHYDROGENASE/REDUCTASE FAMILY (AFU_ORTHOLOGUE AFUA_5G14000)"/>
    <property type="match status" value="1"/>
</dbReference>
<dbReference type="InterPro" id="IPR002347">
    <property type="entry name" value="SDR_fam"/>
</dbReference>
<dbReference type="Gene3D" id="3.40.50.720">
    <property type="entry name" value="NAD(P)-binding Rossmann-like Domain"/>
    <property type="match status" value="1"/>
</dbReference>
<comment type="caution">
    <text evidence="1">The sequence shown here is derived from an EMBL/GenBank/DDBJ whole genome shotgun (WGS) entry which is preliminary data.</text>
</comment>
<dbReference type="SUPFAM" id="SSF51735">
    <property type="entry name" value="NAD(P)-binding Rossmann-fold domains"/>
    <property type="match status" value="1"/>
</dbReference>
<name>A0A520MQ13_9GAMM</name>
<accession>A0A520MQ13</accession>
<organism evidence="1 2">
    <name type="scientific">SAR86 cluster bacterium</name>
    <dbReference type="NCBI Taxonomy" id="2030880"/>
    <lineage>
        <taxon>Bacteria</taxon>
        <taxon>Pseudomonadati</taxon>
        <taxon>Pseudomonadota</taxon>
        <taxon>Gammaproteobacteria</taxon>
        <taxon>SAR86 cluster</taxon>
    </lineage>
</organism>
<dbReference type="InterPro" id="IPR036291">
    <property type="entry name" value="NAD(P)-bd_dom_sf"/>
</dbReference>
<reference evidence="1 2" key="1">
    <citation type="submission" date="2019-02" db="EMBL/GenBank/DDBJ databases">
        <title>Prokaryotic population dynamics and viral predation in marine succession experiment using metagenomics: the confinement effect.</title>
        <authorList>
            <person name="Haro-Moreno J.M."/>
            <person name="Rodriguez-Valera F."/>
            <person name="Lopez-Perez M."/>
        </authorList>
    </citation>
    <scope>NUCLEOTIDE SEQUENCE [LARGE SCALE GENOMIC DNA]</scope>
    <source>
        <strain evidence="1">MED-G163</strain>
    </source>
</reference>
<gene>
    <name evidence="1" type="ORF">EVA96_00695</name>
</gene>
<evidence type="ECO:0000313" key="2">
    <source>
        <dbReference type="Proteomes" id="UP000315782"/>
    </source>
</evidence>
<evidence type="ECO:0000313" key="1">
    <source>
        <dbReference type="EMBL" id="RZO23317.1"/>
    </source>
</evidence>
<dbReference type="Pfam" id="PF00106">
    <property type="entry name" value="adh_short"/>
    <property type="match status" value="1"/>
</dbReference>
<proteinExistence type="predicted"/>
<dbReference type="Proteomes" id="UP000315782">
    <property type="component" value="Unassembled WGS sequence"/>
</dbReference>
<sequence>MKDFSKYSAIIIGAGDATGSALTRKFASHGYKVCPARRPGSKDKINALADEINKSGGWAKGFGVDARDEDSIANFFKEVEEEIAPIDVVIFNPGANVYFPIEETTSRVYRKVWEMAAFGGFLTGREAAKYMKKRGSGSIFFTGATASLRGASGFSAFAGAKFALRALSQSMARELGPQGIHVAHFIIDGAIDTAFIKENFPDTYALKEKDGILSPEKIADSYWFVHSQHRSVWTQELDLRPYMEKF</sequence>
<dbReference type="CDD" id="cd05373">
    <property type="entry name" value="SDR_c10"/>
    <property type="match status" value="1"/>
</dbReference>
<dbReference type="PRINTS" id="PR00081">
    <property type="entry name" value="GDHRDH"/>
</dbReference>
<protein>
    <submittedName>
        <fullName evidence="1">SDR family oxidoreductase</fullName>
    </submittedName>
</protein>
<dbReference type="AlphaFoldDB" id="A0A520MQ13"/>
<dbReference type="PANTHER" id="PTHR43431:SF7">
    <property type="entry name" value="OXIDOREDUCTASE, SHORT CHAIN DEHYDROGENASE_REDUCTASE FAMILY (AFU_ORTHOLOGUE AFUA_5G14000)"/>
    <property type="match status" value="1"/>
</dbReference>
<dbReference type="EMBL" id="SHBI01000001">
    <property type="protein sequence ID" value="RZO23317.1"/>
    <property type="molecule type" value="Genomic_DNA"/>
</dbReference>